<dbReference type="Proteomes" id="UP000814033">
    <property type="component" value="Unassembled WGS sequence"/>
</dbReference>
<reference evidence="1" key="2">
    <citation type="journal article" date="2022" name="New Phytol.">
        <title>Evolutionary transition to the ectomycorrhizal habit in the genomes of a hyperdiverse lineage of mushroom-forming fungi.</title>
        <authorList>
            <person name="Looney B."/>
            <person name="Miyauchi S."/>
            <person name="Morin E."/>
            <person name="Drula E."/>
            <person name="Courty P.E."/>
            <person name="Kohler A."/>
            <person name="Kuo A."/>
            <person name="LaButti K."/>
            <person name="Pangilinan J."/>
            <person name="Lipzen A."/>
            <person name="Riley R."/>
            <person name="Andreopoulos W."/>
            <person name="He G."/>
            <person name="Johnson J."/>
            <person name="Nolan M."/>
            <person name="Tritt A."/>
            <person name="Barry K.W."/>
            <person name="Grigoriev I.V."/>
            <person name="Nagy L.G."/>
            <person name="Hibbett D."/>
            <person name="Henrissat B."/>
            <person name="Matheny P.B."/>
            <person name="Labbe J."/>
            <person name="Martin F.M."/>
        </authorList>
    </citation>
    <scope>NUCLEOTIDE SEQUENCE</scope>
    <source>
        <strain evidence="1">FP105234-sp</strain>
    </source>
</reference>
<evidence type="ECO:0000313" key="2">
    <source>
        <dbReference type="Proteomes" id="UP000814033"/>
    </source>
</evidence>
<name>A0ACB8RJT7_9AGAM</name>
<dbReference type="EMBL" id="MU275996">
    <property type="protein sequence ID" value="KAI0044047.1"/>
    <property type="molecule type" value="Genomic_DNA"/>
</dbReference>
<protein>
    <submittedName>
        <fullName evidence="1">Uncharacterized protein</fullName>
    </submittedName>
</protein>
<reference evidence="1" key="1">
    <citation type="submission" date="2021-02" db="EMBL/GenBank/DDBJ databases">
        <authorList>
            <consortium name="DOE Joint Genome Institute"/>
            <person name="Ahrendt S."/>
            <person name="Looney B.P."/>
            <person name="Miyauchi S."/>
            <person name="Morin E."/>
            <person name="Drula E."/>
            <person name="Courty P.E."/>
            <person name="Chicoki N."/>
            <person name="Fauchery L."/>
            <person name="Kohler A."/>
            <person name="Kuo A."/>
            <person name="Labutti K."/>
            <person name="Pangilinan J."/>
            <person name="Lipzen A."/>
            <person name="Riley R."/>
            <person name="Andreopoulos W."/>
            <person name="He G."/>
            <person name="Johnson J."/>
            <person name="Barry K.W."/>
            <person name="Grigoriev I.V."/>
            <person name="Nagy L."/>
            <person name="Hibbett D."/>
            <person name="Henrissat B."/>
            <person name="Matheny P.B."/>
            <person name="Labbe J."/>
            <person name="Martin F."/>
        </authorList>
    </citation>
    <scope>NUCLEOTIDE SEQUENCE</scope>
    <source>
        <strain evidence="1">FP105234-sp</strain>
    </source>
</reference>
<organism evidence="1 2">
    <name type="scientific">Auriscalpium vulgare</name>
    <dbReference type="NCBI Taxonomy" id="40419"/>
    <lineage>
        <taxon>Eukaryota</taxon>
        <taxon>Fungi</taxon>
        <taxon>Dikarya</taxon>
        <taxon>Basidiomycota</taxon>
        <taxon>Agaricomycotina</taxon>
        <taxon>Agaricomycetes</taxon>
        <taxon>Russulales</taxon>
        <taxon>Auriscalpiaceae</taxon>
        <taxon>Auriscalpium</taxon>
    </lineage>
</organism>
<evidence type="ECO:0000313" key="1">
    <source>
        <dbReference type="EMBL" id="KAI0044047.1"/>
    </source>
</evidence>
<comment type="caution">
    <text evidence="1">The sequence shown here is derived from an EMBL/GenBank/DDBJ whole genome shotgun (WGS) entry which is preliminary data.</text>
</comment>
<gene>
    <name evidence="1" type="ORF">FA95DRAFT_1562661</name>
</gene>
<sequence>MGSRTGIRLPQSIIERIDSEKDESTRSRGKPGRPKVSRKEARKQERADKKHRKASFFSSNSRLSKRQADFDHPESPSRKRTKLDPPERPQSAILSRKPDIPRSSAKAVSILWGENTENGKTARPRKSKSALEQLSSRYAAPTIPRTQQEEVEDKYIAHLEGLLGSGSNFKKGGLSSKEFDEDGLGDLLQDLDSIGRPSKAPQFDAQPSEFEAADDSDPGGLTDETGQDVGSEEEWSGIGGPGEDNSGMAEPDKSSTAHAGPAALAAPAVRYVPPHLRDKGPSDEDSEKLAKLSRQLKGLLNRLSEQNIVGILSDVEELYRQNRRHDVTSLIASLIIDGISAHSILLDSYVVLHAAFISSLQKIIGIEFAAYFVQNVVSAYERHYSSLGTEEGVTPREDETRGKECSNLIVLLSELYNFQVISCILIYDVIRCLLDKELTEFTVELLLKLLRNSGQQLRQDDPSALKDVVQIVQNKTSGSQEASSSRTQFMIETLINLKNNKVKRSATQHAGGDAVERMKKFLSGLAKKRHVASNEPLRVSLADLHSAESKGKWWLVGAAWGGDPLVDRQATANRPAAPSADHAVENALLKLAKKQGMNTDVRRNIFVVLMSSDDFVDACERLAQLSLTEIQQREVVRVILHCCGNEKTYNPYYAFVCQRLCQTSHSYKVTLQFCLWDFLRDLGETNVGGAEIIKSLKDDDGGFNVKTVSPTRMRNVAKAYAWWVAKDCVTLAIYKPVDFTSLKPQTQKFMTEFHRHLFLNSQSSAPVLSSDTKDLPLTRKKSALEEIFIKATRIETLAAGLAYFLSRAFKLTDAEDPENAFMAWASGVAVETVRTGVDIVSTL</sequence>
<proteinExistence type="predicted"/>
<accession>A0ACB8RJT7</accession>
<keyword evidence="2" id="KW-1185">Reference proteome</keyword>